<dbReference type="Proteomes" id="UP000827889">
    <property type="component" value="Chromosome 8"/>
</dbReference>
<evidence type="ECO:0000259" key="3">
    <source>
        <dbReference type="PROSITE" id="PS50102"/>
    </source>
</evidence>
<dbReference type="Gene3D" id="3.30.70.330">
    <property type="match status" value="1"/>
</dbReference>
<keyword evidence="2" id="KW-0472">Membrane</keyword>
<feature type="transmembrane region" description="Helical" evidence="2">
    <location>
        <begin position="160"/>
        <end position="179"/>
    </location>
</feature>
<accession>A0A8B8PPP4</accession>
<keyword evidence="1" id="KW-0694">RNA-binding</keyword>
<sequence>MGALNLTIQVQNVDPTVTAAELETYFSYCGTVDKIQLQRNKDESQSAQVTFRAPFAFQTALLLDNAMVARQPIRVSPSDDSTMHVRSIMLEGDTEDDLRPNEAVIAGGTTNILDRTGDKLEGKYKLSEKGRVLIDQTRAAIRTAEKAAERFGSLLRKNPYVAPGLMFLSGALYKAAMYASQMRARKRN</sequence>
<dbReference type="InterPro" id="IPR012677">
    <property type="entry name" value="Nucleotide-bd_a/b_plait_sf"/>
</dbReference>
<proteinExistence type="predicted"/>
<evidence type="ECO:0000256" key="1">
    <source>
        <dbReference type="PROSITE-ProRule" id="PRU00176"/>
    </source>
</evidence>
<keyword evidence="4" id="KW-1185">Reference proteome</keyword>
<dbReference type="PANTHER" id="PTHR32343">
    <property type="entry name" value="SERINE/ARGININE-RICH SPLICING FACTOR"/>
    <property type="match status" value="1"/>
</dbReference>
<feature type="domain" description="RRM" evidence="3">
    <location>
        <begin position="6"/>
        <end position="80"/>
    </location>
</feature>
<evidence type="ECO:0000256" key="2">
    <source>
        <dbReference type="SAM" id="Phobius"/>
    </source>
</evidence>
<dbReference type="PANTHER" id="PTHR32343:SF44">
    <property type="entry name" value="PROTEIN VIP1-LIKE"/>
    <property type="match status" value="1"/>
</dbReference>
<reference evidence="5" key="1">
    <citation type="submission" date="2025-08" db="UniProtKB">
        <authorList>
            <consortium name="RefSeq"/>
        </authorList>
    </citation>
    <scope>IDENTIFICATION</scope>
    <source>
        <tissue evidence="5">Leaf</tissue>
    </source>
</reference>
<evidence type="ECO:0000313" key="4">
    <source>
        <dbReference type="Proteomes" id="UP000827889"/>
    </source>
</evidence>
<gene>
    <name evidence="5" type="primary">LOC115745371</name>
</gene>
<dbReference type="KEGG" id="rarg:115745371"/>
<dbReference type="InterPro" id="IPR000504">
    <property type="entry name" value="RRM_dom"/>
</dbReference>
<dbReference type="OrthoDB" id="7763451at2759"/>
<dbReference type="PROSITE" id="PS50102">
    <property type="entry name" value="RRM"/>
    <property type="match status" value="1"/>
</dbReference>
<name>A0A8B8PPP4_9MYRT</name>
<dbReference type="RefSeq" id="XP_030536756.1">
    <property type="nucleotide sequence ID" value="XM_030680896.2"/>
</dbReference>
<dbReference type="AlphaFoldDB" id="A0A8B8PPP4"/>
<keyword evidence="2" id="KW-1133">Transmembrane helix</keyword>
<dbReference type="SMART" id="SM00360">
    <property type="entry name" value="RRM"/>
    <property type="match status" value="1"/>
</dbReference>
<evidence type="ECO:0000313" key="5">
    <source>
        <dbReference type="RefSeq" id="XP_030536756.1"/>
    </source>
</evidence>
<protein>
    <submittedName>
        <fullName evidence="5">Uncharacterized protein LOC115745371</fullName>
    </submittedName>
</protein>
<dbReference type="Pfam" id="PF00076">
    <property type="entry name" value="RRM_1"/>
    <property type="match status" value="1"/>
</dbReference>
<keyword evidence="2" id="KW-0812">Transmembrane</keyword>
<organism evidence="4 5">
    <name type="scientific">Rhodamnia argentea</name>
    <dbReference type="NCBI Taxonomy" id="178133"/>
    <lineage>
        <taxon>Eukaryota</taxon>
        <taxon>Viridiplantae</taxon>
        <taxon>Streptophyta</taxon>
        <taxon>Embryophyta</taxon>
        <taxon>Tracheophyta</taxon>
        <taxon>Spermatophyta</taxon>
        <taxon>Magnoliopsida</taxon>
        <taxon>eudicotyledons</taxon>
        <taxon>Gunneridae</taxon>
        <taxon>Pentapetalae</taxon>
        <taxon>rosids</taxon>
        <taxon>malvids</taxon>
        <taxon>Myrtales</taxon>
        <taxon>Myrtaceae</taxon>
        <taxon>Myrtoideae</taxon>
        <taxon>Myrteae</taxon>
        <taxon>Australasian group</taxon>
        <taxon>Rhodamnia</taxon>
    </lineage>
</organism>
<dbReference type="GeneID" id="115745371"/>
<dbReference type="SUPFAM" id="SSF54928">
    <property type="entry name" value="RNA-binding domain, RBD"/>
    <property type="match status" value="1"/>
</dbReference>
<dbReference type="InterPro" id="IPR035979">
    <property type="entry name" value="RBD_domain_sf"/>
</dbReference>
<dbReference type="GO" id="GO:0003723">
    <property type="term" value="F:RNA binding"/>
    <property type="evidence" value="ECO:0007669"/>
    <property type="project" value="UniProtKB-UniRule"/>
</dbReference>